<reference evidence="2 3" key="1">
    <citation type="submission" date="2019-03" db="EMBL/GenBank/DDBJ databases">
        <title>Genomic Encyclopedia of Archaeal and Bacterial Type Strains, Phase II (KMG-II): from individual species to whole genera.</title>
        <authorList>
            <person name="Goeker M."/>
        </authorList>
    </citation>
    <scope>NUCLEOTIDE SEQUENCE [LARGE SCALE GENOMIC DNA]</scope>
    <source>
        <strain evidence="2 3">DSM 19034</strain>
    </source>
</reference>
<organism evidence="2 3">
    <name type="scientific">Pedobacter duraquae</name>
    <dbReference type="NCBI Taxonomy" id="425511"/>
    <lineage>
        <taxon>Bacteria</taxon>
        <taxon>Pseudomonadati</taxon>
        <taxon>Bacteroidota</taxon>
        <taxon>Sphingobacteriia</taxon>
        <taxon>Sphingobacteriales</taxon>
        <taxon>Sphingobacteriaceae</taxon>
        <taxon>Pedobacter</taxon>
    </lineage>
</organism>
<dbReference type="EMBL" id="SNWM01000002">
    <property type="protein sequence ID" value="TDO22366.1"/>
    <property type="molecule type" value="Genomic_DNA"/>
</dbReference>
<dbReference type="AlphaFoldDB" id="A0A4R6IK97"/>
<evidence type="ECO:0000259" key="1">
    <source>
        <dbReference type="Pfam" id="PF16289"/>
    </source>
</evidence>
<dbReference type="Proteomes" id="UP000295499">
    <property type="component" value="Unassembled WGS sequence"/>
</dbReference>
<protein>
    <submittedName>
        <fullName evidence="2">Uncharacterized protein DUF4935</fullName>
    </submittedName>
</protein>
<evidence type="ECO:0000313" key="2">
    <source>
        <dbReference type="EMBL" id="TDO22366.1"/>
    </source>
</evidence>
<sequence>MNIVLDTNIFQKNFSLKTSKFDALISYLRKTDDKLFVPFIVGQELIRNYKGTTDKAFGELEVVERSLKRCIINEQLENIANTLYSFKKYNSENIDKNSIEYLNYIKSTIKNVIIQEELPSLDFNRVVMKGLNKQKPFKASGEGMKDAILWESIIDHCKINKLERIIFISENSHDFGRERLESSLLDQMKEDGLTIIYYNSLQSFIENEFATVKDIEFKISDIDLQTLKILLDTMIFRQVDLKNFYNKHSTSDNIYKDFQGIFDFEVSQINDFIVKDINSDFKLVNAQVTCKVGMVVLHESYSPQIDSSGDYDINYSLDYEVLPTLINLDLTLKLINDKFEDLQLNSALIAE</sequence>
<feature type="domain" description="DUF4935" evidence="1">
    <location>
        <begin position="3"/>
        <end position="175"/>
    </location>
</feature>
<accession>A0A4R6IK97</accession>
<keyword evidence="3" id="KW-1185">Reference proteome</keyword>
<evidence type="ECO:0000313" key="3">
    <source>
        <dbReference type="Proteomes" id="UP000295499"/>
    </source>
</evidence>
<gene>
    <name evidence="2" type="ORF">CLV32_1335</name>
</gene>
<dbReference type="InterPro" id="IPR032557">
    <property type="entry name" value="DUF4935"/>
</dbReference>
<name>A0A4R6IK97_9SPHI</name>
<dbReference type="RefSeq" id="WP_133553664.1">
    <property type="nucleotide sequence ID" value="NZ_SNWM01000002.1"/>
</dbReference>
<comment type="caution">
    <text evidence="2">The sequence shown here is derived from an EMBL/GenBank/DDBJ whole genome shotgun (WGS) entry which is preliminary data.</text>
</comment>
<proteinExistence type="predicted"/>
<dbReference type="Pfam" id="PF16289">
    <property type="entry name" value="PIN_12"/>
    <property type="match status" value="1"/>
</dbReference>
<dbReference type="OrthoDB" id="7010539at2"/>